<evidence type="ECO:0000313" key="2">
    <source>
        <dbReference type="Proteomes" id="UP000294299"/>
    </source>
</evidence>
<dbReference type="EMBL" id="LR216287">
    <property type="protein sequence ID" value="VFJ13289.1"/>
    <property type="molecule type" value="Genomic_DNA"/>
</dbReference>
<dbReference type="GO" id="GO:0016787">
    <property type="term" value="F:hydrolase activity"/>
    <property type="evidence" value="ECO:0007669"/>
    <property type="project" value="UniProtKB-KW"/>
</dbReference>
<dbReference type="KEGG" id="nfn:NFRAN_0967"/>
<proteinExistence type="predicted"/>
<evidence type="ECO:0000313" key="1">
    <source>
        <dbReference type="EMBL" id="VFJ13289.1"/>
    </source>
</evidence>
<reference evidence="1 2" key="1">
    <citation type="submission" date="2019-02" db="EMBL/GenBank/DDBJ databases">
        <authorList>
            <person name="Lehtovirta-Morley E L."/>
        </authorList>
    </citation>
    <scope>NUCLEOTIDE SEQUENCE [LARGE SCALE GENOMIC DNA]</scope>
    <source>
        <strain evidence="1">NFRAN1</strain>
    </source>
</reference>
<organism evidence="1 2">
    <name type="scientific">Candidatus Nitrosocosmicus franklandianus</name>
    <dbReference type="NCBI Taxonomy" id="1798806"/>
    <lineage>
        <taxon>Archaea</taxon>
        <taxon>Nitrososphaerota</taxon>
        <taxon>Nitrososphaeria</taxon>
        <taxon>Nitrososphaerales</taxon>
        <taxon>Nitrososphaeraceae</taxon>
        <taxon>Candidatus Nitrosocosmicus</taxon>
    </lineage>
</organism>
<name>A0A484I6E1_9ARCH</name>
<protein>
    <submittedName>
        <fullName evidence="1">Metallo-hydrolase YflN</fullName>
        <ecNumber evidence="1">3.-.-.-</ecNumber>
    </submittedName>
</protein>
<dbReference type="AlphaFoldDB" id="A0A484I6E1"/>
<gene>
    <name evidence="1" type="ORF">NFRAN_0967</name>
</gene>
<dbReference type="GeneID" id="39420424"/>
<dbReference type="RefSeq" id="WP_134483205.1">
    <property type="nucleotide sequence ID" value="NZ_LR216287.1"/>
</dbReference>
<dbReference type="Proteomes" id="UP000294299">
    <property type="component" value="Chromosome NFRAN"/>
</dbReference>
<keyword evidence="2" id="KW-1185">Reference proteome</keyword>
<sequence>MYDRERRILILGDVLFNSILNIGGLFIPPAAVTRDYETSIISTKRLLNPKVDELLLTYQSSPILENTPQMIKKAVTTAITQ</sequence>
<accession>A0A484I6E1</accession>
<dbReference type="EC" id="3.-.-.-" evidence="1"/>
<keyword evidence="1" id="KW-0378">Hydrolase</keyword>